<reference evidence="3 4" key="1">
    <citation type="submission" date="2024-02" db="EMBL/GenBank/DDBJ databases">
        <authorList>
            <person name="Chen Y."/>
            <person name="Shah S."/>
            <person name="Dougan E. K."/>
            <person name="Thang M."/>
            <person name="Chan C."/>
        </authorList>
    </citation>
    <scope>NUCLEOTIDE SEQUENCE [LARGE SCALE GENOMIC DNA]</scope>
</reference>
<comment type="caution">
    <text evidence="3">The sequence shown here is derived from an EMBL/GenBank/DDBJ whole genome shotgun (WGS) entry which is preliminary data.</text>
</comment>
<dbReference type="Proteomes" id="UP001642484">
    <property type="component" value="Unassembled WGS sequence"/>
</dbReference>
<keyword evidence="4" id="KW-1185">Reference proteome</keyword>
<accession>A0ABP0SUR3</accession>
<keyword evidence="1" id="KW-1133">Transmembrane helix</keyword>
<keyword evidence="2" id="KW-0732">Signal</keyword>
<feature type="signal peptide" evidence="2">
    <location>
        <begin position="1"/>
        <end position="26"/>
    </location>
</feature>
<protein>
    <recommendedName>
        <fullName evidence="5">Secreted protein</fullName>
    </recommendedName>
</protein>
<name>A0ABP0SUR3_9DINO</name>
<keyword evidence="1" id="KW-0812">Transmembrane</keyword>
<evidence type="ECO:0008006" key="5">
    <source>
        <dbReference type="Google" id="ProtNLM"/>
    </source>
</evidence>
<evidence type="ECO:0000256" key="1">
    <source>
        <dbReference type="SAM" id="Phobius"/>
    </source>
</evidence>
<sequence length="216" mass="23895">MIRCDFLASMWPVAVVWVSLKQLVFGASSWPQTRTRGKELCAKLGPLILSDAHPVFIFNAGLPRKVEYFSGGFKRFTQAELWQLVVRRPTNAHSIEDFHPGQHLVLQGLGRASTDRYVALVAAGLLLPIQWMFMGISCGDSELRVSTGVGGSAQFSLATFLWHVHVGIRISIYLHVRDVMPSRLVRFGAASPVFPPAFGRARLEAVSRIGGAAFRY</sequence>
<feature type="transmembrane region" description="Helical" evidence="1">
    <location>
        <begin position="157"/>
        <end position="176"/>
    </location>
</feature>
<keyword evidence="1" id="KW-0472">Membrane</keyword>
<feature type="transmembrane region" description="Helical" evidence="1">
    <location>
        <begin position="117"/>
        <end position="137"/>
    </location>
</feature>
<organism evidence="3 4">
    <name type="scientific">Durusdinium trenchii</name>
    <dbReference type="NCBI Taxonomy" id="1381693"/>
    <lineage>
        <taxon>Eukaryota</taxon>
        <taxon>Sar</taxon>
        <taxon>Alveolata</taxon>
        <taxon>Dinophyceae</taxon>
        <taxon>Suessiales</taxon>
        <taxon>Symbiodiniaceae</taxon>
        <taxon>Durusdinium</taxon>
    </lineage>
</organism>
<evidence type="ECO:0000256" key="2">
    <source>
        <dbReference type="SAM" id="SignalP"/>
    </source>
</evidence>
<evidence type="ECO:0000313" key="4">
    <source>
        <dbReference type="Proteomes" id="UP001642484"/>
    </source>
</evidence>
<feature type="chain" id="PRO_5047437147" description="Secreted protein" evidence="2">
    <location>
        <begin position="27"/>
        <end position="216"/>
    </location>
</feature>
<evidence type="ECO:0000313" key="3">
    <source>
        <dbReference type="EMBL" id="CAK9115935.1"/>
    </source>
</evidence>
<dbReference type="EMBL" id="CAXAMN010028273">
    <property type="protein sequence ID" value="CAK9115935.1"/>
    <property type="molecule type" value="Genomic_DNA"/>
</dbReference>
<proteinExistence type="predicted"/>
<gene>
    <name evidence="3" type="ORF">CCMP2556_LOCUS53657</name>
</gene>